<dbReference type="AlphaFoldDB" id="A0AAV0F4E9"/>
<sequence>MYSAERYMKILKGYVKNQYRPEASIVERYVAEEAIEFCTNYISEVEAIGLPKSRHDGRCKGQGTRGLRCKSMSRDDVFQAHLYILNNSEEVQPYLQVHKALVKQKNPRKTEKWLLNEHNKTFVKWFQEQILKDTNASERLRWFANGIHFEVMCWGGYDINRYSFCTKFQDDKSSMQNSGVMVVAEAMHFSSAKDKNPVMASVSYYGIIDEIWEIDYTGFREVVFKCKWVDNRSGVKIDELGVTLVNLDTLAYTSEPFIMAYQAKQVFYVTDPSNMRWSVVLQGKHLSVNDENSDDILEIPLSASVATVVADDDELDNVHAVREDHEEGIWENIPVEEDE</sequence>
<evidence type="ECO:0000313" key="3">
    <source>
        <dbReference type="EMBL" id="CAH9130336.1"/>
    </source>
</evidence>
<proteinExistence type="predicted"/>
<evidence type="ECO:0008006" key="5">
    <source>
        <dbReference type="Google" id="ProtNLM"/>
    </source>
</evidence>
<protein>
    <recommendedName>
        <fullName evidence="5">DUF4216 domain-containing protein</fullName>
    </recommendedName>
</protein>
<evidence type="ECO:0000259" key="1">
    <source>
        <dbReference type="Pfam" id="PF13952"/>
    </source>
</evidence>
<feature type="domain" description="DUF4216" evidence="1">
    <location>
        <begin position="212"/>
        <end position="280"/>
    </location>
</feature>
<dbReference type="Proteomes" id="UP001152523">
    <property type="component" value="Unassembled WGS sequence"/>
</dbReference>
<dbReference type="EMBL" id="CAMAPF010000959">
    <property type="protein sequence ID" value="CAH9130336.1"/>
    <property type="molecule type" value="Genomic_DNA"/>
</dbReference>
<reference evidence="3" key="1">
    <citation type="submission" date="2022-07" db="EMBL/GenBank/DDBJ databases">
        <authorList>
            <person name="Macas J."/>
            <person name="Novak P."/>
            <person name="Neumann P."/>
        </authorList>
    </citation>
    <scope>NUCLEOTIDE SEQUENCE</scope>
</reference>
<organism evidence="3 4">
    <name type="scientific">Cuscuta epithymum</name>
    <dbReference type="NCBI Taxonomy" id="186058"/>
    <lineage>
        <taxon>Eukaryota</taxon>
        <taxon>Viridiplantae</taxon>
        <taxon>Streptophyta</taxon>
        <taxon>Embryophyta</taxon>
        <taxon>Tracheophyta</taxon>
        <taxon>Spermatophyta</taxon>
        <taxon>Magnoliopsida</taxon>
        <taxon>eudicotyledons</taxon>
        <taxon>Gunneridae</taxon>
        <taxon>Pentapetalae</taxon>
        <taxon>asterids</taxon>
        <taxon>lamiids</taxon>
        <taxon>Solanales</taxon>
        <taxon>Convolvulaceae</taxon>
        <taxon>Cuscuteae</taxon>
        <taxon>Cuscuta</taxon>
        <taxon>Cuscuta subgen. Cuscuta</taxon>
    </lineage>
</organism>
<dbReference type="InterPro" id="IPR025452">
    <property type="entry name" value="DUF4218"/>
</dbReference>
<name>A0AAV0F4E9_9ASTE</name>
<feature type="domain" description="DUF4218" evidence="2">
    <location>
        <begin position="1"/>
        <end position="47"/>
    </location>
</feature>
<evidence type="ECO:0000313" key="4">
    <source>
        <dbReference type="Proteomes" id="UP001152523"/>
    </source>
</evidence>
<keyword evidence="4" id="KW-1185">Reference proteome</keyword>
<evidence type="ECO:0000259" key="2">
    <source>
        <dbReference type="Pfam" id="PF13960"/>
    </source>
</evidence>
<gene>
    <name evidence="3" type="ORF">CEPIT_LOCUS30553</name>
</gene>
<dbReference type="Pfam" id="PF13960">
    <property type="entry name" value="DUF4218"/>
    <property type="match status" value="1"/>
</dbReference>
<comment type="caution">
    <text evidence="3">The sequence shown here is derived from an EMBL/GenBank/DDBJ whole genome shotgun (WGS) entry which is preliminary data.</text>
</comment>
<dbReference type="InterPro" id="IPR025312">
    <property type="entry name" value="DUF4216"/>
</dbReference>
<accession>A0AAV0F4E9</accession>
<dbReference type="PANTHER" id="PTHR48258:SF9">
    <property type="entry name" value="OS01G0348150 PROTEIN"/>
    <property type="match status" value="1"/>
</dbReference>
<dbReference type="Pfam" id="PF13952">
    <property type="entry name" value="DUF4216"/>
    <property type="match status" value="1"/>
</dbReference>
<dbReference type="PANTHER" id="PTHR48258">
    <property type="entry name" value="DUF4218 DOMAIN-CONTAINING PROTEIN-RELATED"/>
    <property type="match status" value="1"/>
</dbReference>